<proteinExistence type="predicted"/>
<evidence type="ECO:0000313" key="3">
    <source>
        <dbReference type="Proteomes" id="UP001385951"/>
    </source>
</evidence>
<gene>
    <name evidence="2" type="ORF">QCA50_010828</name>
</gene>
<dbReference type="Pfam" id="PF04321">
    <property type="entry name" value="RmlD_sub_bind"/>
    <property type="match status" value="1"/>
</dbReference>
<dbReference type="PANTHER" id="PTHR10491:SF4">
    <property type="entry name" value="METHIONINE ADENOSYLTRANSFERASE 2 SUBUNIT BETA"/>
    <property type="match status" value="1"/>
</dbReference>
<dbReference type="Proteomes" id="UP001385951">
    <property type="component" value="Unassembled WGS sequence"/>
</dbReference>
<dbReference type="InterPro" id="IPR005913">
    <property type="entry name" value="dTDP_dehydrorham_reduct"/>
</dbReference>
<name>A0AAW0G0V6_9APHY</name>
<dbReference type="InterPro" id="IPR029903">
    <property type="entry name" value="RmlD-like-bd"/>
</dbReference>
<reference evidence="2 3" key="1">
    <citation type="submission" date="2022-09" db="EMBL/GenBank/DDBJ databases">
        <authorList>
            <person name="Palmer J.M."/>
        </authorList>
    </citation>
    <scope>NUCLEOTIDE SEQUENCE [LARGE SCALE GENOMIC DNA]</scope>
    <source>
        <strain evidence="2 3">DSM 7382</strain>
    </source>
</reference>
<protein>
    <recommendedName>
        <fullName evidence="1">RmlD-like substrate binding domain-containing protein</fullName>
    </recommendedName>
</protein>
<dbReference type="AlphaFoldDB" id="A0AAW0G0V6"/>
<accession>A0AAW0G0V6</accession>
<evidence type="ECO:0000313" key="2">
    <source>
        <dbReference type="EMBL" id="KAK7686017.1"/>
    </source>
</evidence>
<dbReference type="GO" id="GO:0048269">
    <property type="term" value="C:methionine adenosyltransferase complex"/>
    <property type="evidence" value="ECO:0007669"/>
    <property type="project" value="TreeGrafter"/>
</dbReference>
<keyword evidence="3" id="KW-1185">Reference proteome</keyword>
<dbReference type="GO" id="GO:0048270">
    <property type="term" value="F:methionine adenosyltransferase regulator activity"/>
    <property type="evidence" value="ECO:0007669"/>
    <property type="project" value="TreeGrafter"/>
</dbReference>
<dbReference type="EMBL" id="JASBNA010000018">
    <property type="protein sequence ID" value="KAK7686017.1"/>
    <property type="molecule type" value="Genomic_DNA"/>
</dbReference>
<comment type="caution">
    <text evidence="2">The sequence shown here is derived from an EMBL/GenBank/DDBJ whole genome shotgun (WGS) entry which is preliminary data.</text>
</comment>
<sequence>MLAQNPDGARELNVSVPATLALLSKSLGFSLVYISTGKLLVIKSTIVISVKVDYVFDGTSPPYTPASVTNPVNFYGQTKRDGELAVLEVAGSKSIVLRVPVLYGPAPKNTDTAVNILIDIVSDQSGKRYKMDHYATRYPTNVVDIAEFLTRLSSLSSSKVIPPILHYSAEEPFTKYEMCLIFSKILGLPHDHIIPDAEPPQGDAATTRPRDCHLYTRETEDLMEGSGGLGWTPFEEWWVKYLSEKQ</sequence>
<organism evidence="2 3">
    <name type="scientific">Cerrena zonata</name>
    <dbReference type="NCBI Taxonomy" id="2478898"/>
    <lineage>
        <taxon>Eukaryota</taxon>
        <taxon>Fungi</taxon>
        <taxon>Dikarya</taxon>
        <taxon>Basidiomycota</taxon>
        <taxon>Agaricomycotina</taxon>
        <taxon>Agaricomycetes</taxon>
        <taxon>Polyporales</taxon>
        <taxon>Cerrenaceae</taxon>
        <taxon>Cerrena</taxon>
    </lineage>
</organism>
<evidence type="ECO:0000259" key="1">
    <source>
        <dbReference type="Pfam" id="PF04321"/>
    </source>
</evidence>
<dbReference type="PANTHER" id="PTHR10491">
    <property type="entry name" value="DTDP-4-DEHYDRORHAMNOSE REDUCTASE"/>
    <property type="match status" value="1"/>
</dbReference>
<dbReference type="Gene3D" id="3.40.50.720">
    <property type="entry name" value="NAD(P)-binding Rossmann-like Domain"/>
    <property type="match status" value="1"/>
</dbReference>
<feature type="domain" description="RmlD-like substrate binding" evidence="1">
    <location>
        <begin position="47"/>
        <end position="222"/>
    </location>
</feature>
<dbReference type="SUPFAM" id="SSF51735">
    <property type="entry name" value="NAD(P)-binding Rossmann-fold domains"/>
    <property type="match status" value="1"/>
</dbReference>
<dbReference type="GO" id="GO:0006556">
    <property type="term" value="P:S-adenosylmethionine biosynthetic process"/>
    <property type="evidence" value="ECO:0007669"/>
    <property type="project" value="TreeGrafter"/>
</dbReference>
<dbReference type="InterPro" id="IPR036291">
    <property type="entry name" value="NAD(P)-bd_dom_sf"/>
</dbReference>